<protein>
    <recommendedName>
        <fullName evidence="5">Secreted protein</fullName>
    </recommendedName>
</protein>
<feature type="chain" id="PRO_5005493329" description="Secreted protein" evidence="2">
    <location>
        <begin position="33"/>
        <end position="131"/>
    </location>
</feature>
<reference evidence="3 4" key="1">
    <citation type="submission" date="2015-07" db="EMBL/GenBank/DDBJ databases">
        <authorList>
            <person name="Noorani M."/>
        </authorList>
    </citation>
    <scope>NUCLEOTIDE SEQUENCE [LARGE SCALE GENOMIC DNA]</scope>
    <source>
        <strain evidence="3">LMG728</strain>
    </source>
</reference>
<gene>
    <name evidence="3" type="ORF">XTPLMG728_3301</name>
</gene>
<proteinExistence type="predicted"/>
<name>A0A0K3A3C8_9XANT</name>
<evidence type="ECO:0000256" key="1">
    <source>
        <dbReference type="SAM" id="MobiDB-lite"/>
    </source>
</evidence>
<dbReference type="PANTHER" id="PTHR39600">
    <property type="entry name" value="PEPTIDASE INHIBITOR I78 FAMILY PROTEIN"/>
    <property type="match status" value="1"/>
</dbReference>
<dbReference type="Gene3D" id="3.30.10.10">
    <property type="entry name" value="Trypsin Inhibitor V, subunit A"/>
    <property type="match status" value="1"/>
</dbReference>
<feature type="compositionally biased region" description="Low complexity" evidence="1">
    <location>
        <begin position="34"/>
        <end position="55"/>
    </location>
</feature>
<evidence type="ECO:0008006" key="5">
    <source>
        <dbReference type="Google" id="ProtNLM"/>
    </source>
</evidence>
<keyword evidence="2" id="KW-0732">Signal</keyword>
<feature type="signal peptide" evidence="2">
    <location>
        <begin position="1"/>
        <end position="32"/>
    </location>
</feature>
<feature type="region of interest" description="Disordered" evidence="1">
    <location>
        <begin position="34"/>
        <end position="72"/>
    </location>
</feature>
<evidence type="ECO:0000256" key="2">
    <source>
        <dbReference type="SAM" id="SignalP"/>
    </source>
</evidence>
<dbReference type="PANTHER" id="PTHR39600:SF1">
    <property type="entry name" value="PEPTIDASE INHIBITOR I78 FAMILY PROTEIN"/>
    <property type="match status" value="1"/>
</dbReference>
<sequence>MSTFLSSRASARTGLFGTACLALALAACTAPAPDEQEQVAAKAQAAAQRAAAPDPASAPEPPPVGSCDASQAQGLVGQAAEQALLDQARSDTGAKSLRVLKPNQVVTMEFDGERLNIEVDAKNQITGVRCG</sequence>
<dbReference type="Proteomes" id="UP000041247">
    <property type="component" value="Unassembled WGS sequence"/>
</dbReference>
<organism evidence="3 4">
    <name type="scientific">Xanthomonas graminis pv. poae</name>
    <dbReference type="NCBI Taxonomy" id="227946"/>
    <lineage>
        <taxon>Bacteria</taxon>
        <taxon>Pseudomonadati</taxon>
        <taxon>Pseudomonadota</taxon>
        <taxon>Gammaproteobacteria</taxon>
        <taxon>Lysobacterales</taxon>
        <taxon>Lysobacteraceae</taxon>
        <taxon>Xanthomonas</taxon>
        <taxon>Xanthomonas translucens group</taxon>
        <taxon>Xanthomonas graminis</taxon>
    </lineage>
</organism>
<accession>A0A0K3A3C8</accession>
<dbReference type="RefSeq" id="WP_053841911.1">
    <property type="nucleotide sequence ID" value="NZ_CP076250.1"/>
</dbReference>
<dbReference type="Pfam" id="PF11720">
    <property type="entry name" value="Inhibitor_I78"/>
    <property type="match status" value="1"/>
</dbReference>
<dbReference type="AlphaFoldDB" id="A0A0K3A3C8"/>
<dbReference type="EMBL" id="CXOK01000122">
    <property type="protein sequence ID" value="CTP92616.1"/>
    <property type="molecule type" value="Genomic_DNA"/>
</dbReference>
<evidence type="ECO:0000313" key="4">
    <source>
        <dbReference type="Proteomes" id="UP000041247"/>
    </source>
</evidence>
<evidence type="ECO:0000313" key="3">
    <source>
        <dbReference type="EMBL" id="CTP92616.1"/>
    </source>
</evidence>
<dbReference type="InterPro" id="IPR021719">
    <property type="entry name" value="Prot_inh_I78"/>
</dbReference>